<gene>
    <name evidence="1" type="ORF">MCHLO_02376</name>
</gene>
<dbReference type="EMBL" id="DF840172">
    <property type="protein sequence ID" value="GAT44765.1"/>
    <property type="molecule type" value="Genomic_DNA"/>
</dbReference>
<sequence length="101" mass="11734">MNVEEEDAHVDLSRSSFCCHLHFLGGEEARTQILTPWHELRPGYRQTQQCLVYHPHLQVQQDYGPTPFSKLASPLFPLIEFSFANENYEDFRPLRGVLLCS</sequence>
<accession>A0ABQ0L0S0</accession>
<evidence type="ECO:0000313" key="1">
    <source>
        <dbReference type="EMBL" id="GAT44765.1"/>
    </source>
</evidence>
<name>A0ABQ0L0S0_MYCCL</name>
<keyword evidence="2" id="KW-1185">Reference proteome</keyword>
<organism evidence="1 2">
    <name type="scientific">Mycena chlorophos</name>
    <name type="common">Agaric fungus</name>
    <name type="synonym">Agaricus chlorophos</name>
    <dbReference type="NCBI Taxonomy" id="658473"/>
    <lineage>
        <taxon>Eukaryota</taxon>
        <taxon>Fungi</taxon>
        <taxon>Dikarya</taxon>
        <taxon>Basidiomycota</taxon>
        <taxon>Agaricomycotina</taxon>
        <taxon>Agaricomycetes</taxon>
        <taxon>Agaricomycetidae</taxon>
        <taxon>Agaricales</taxon>
        <taxon>Marasmiineae</taxon>
        <taxon>Mycenaceae</taxon>
        <taxon>Mycena</taxon>
    </lineage>
</organism>
<proteinExistence type="predicted"/>
<protein>
    <submittedName>
        <fullName evidence="1">Uncharacterized protein</fullName>
    </submittedName>
</protein>
<evidence type="ECO:0000313" key="2">
    <source>
        <dbReference type="Proteomes" id="UP000815677"/>
    </source>
</evidence>
<dbReference type="Proteomes" id="UP000815677">
    <property type="component" value="Unassembled WGS sequence"/>
</dbReference>
<reference evidence="1" key="1">
    <citation type="submission" date="2014-09" db="EMBL/GenBank/DDBJ databases">
        <title>Genome sequence of the luminous mushroom Mycena chlorophos for searching fungal bioluminescence genes.</title>
        <authorList>
            <person name="Tanaka Y."/>
            <person name="Kasuga D."/>
            <person name="Oba Y."/>
            <person name="Hase S."/>
            <person name="Sato K."/>
            <person name="Oba Y."/>
            <person name="Sakakibara Y."/>
        </authorList>
    </citation>
    <scope>NUCLEOTIDE SEQUENCE</scope>
</reference>